<accession>A0A251U3Q9</accession>
<gene>
    <name evidence="1" type="ORF">HannXRQ_Chr08g0218101</name>
</gene>
<evidence type="ECO:0000313" key="1">
    <source>
        <dbReference type="EMBL" id="OTG17978.1"/>
    </source>
</evidence>
<dbReference type="EMBL" id="CM007897">
    <property type="protein sequence ID" value="OTG17978.1"/>
    <property type="molecule type" value="Genomic_DNA"/>
</dbReference>
<dbReference type="InParanoid" id="A0A251U3Q9"/>
<sequence>MEAFPILRLIYNLLLLIGGFKGSFKSPALFYLHHPLKMGSVDYYAAMTHRDRLFHCRRLAAATVESSLAFLDGNETYQLQSLGLLIRYK</sequence>
<dbReference type="Proteomes" id="UP000215914">
    <property type="component" value="Chromosome 8"/>
</dbReference>
<proteinExistence type="predicted"/>
<protein>
    <submittedName>
        <fullName evidence="1">Uncharacterized protein</fullName>
    </submittedName>
</protein>
<keyword evidence="2" id="KW-1185">Reference proteome</keyword>
<evidence type="ECO:0000313" key="2">
    <source>
        <dbReference type="Proteomes" id="UP000215914"/>
    </source>
</evidence>
<dbReference type="AlphaFoldDB" id="A0A251U3Q9"/>
<name>A0A251U3Q9_HELAN</name>
<reference evidence="2" key="1">
    <citation type="journal article" date="2017" name="Nature">
        <title>The sunflower genome provides insights into oil metabolism, flowering and Asterid evolution.</title>
        <authorList>
            <person name="Badouin H."/>
            <person name="Gouzy J."/>
            <person name="Grassa C.J."/>
            <person name="Murat F."/>
            <person name="Staton S.E."/>
            <person name="Cottret L."/>
            <person name="Lelandais-Briere C."/>
            <person name="Owens G.L."/>
            <person name="Carrere S."/>
            <person name="Mayjonade B."/>
            <person name="Legrand L."/>
            <person name="Gill N."/>
            <person name="Kane N.C."/>
            <person name="Bowers J.E."/>
            <person name="Hubner S."/>
            <person name="Bellec A."/>
            <person name="Berard A."/>
            <person name="Berges H."/>
            <person name="Blanchet N."/>
            <person name="Boniface M.C."/>
            <person name="Brunel D."/>
            <person name="Catrice O."/>
            <person name="Chaidir N."/>
            <person name="Claudel C."/>
            <person name="Donnadieu C."/>
            <person name="Faraut T."/>
            <person name="Fievet G."/>
            <person name="Helmstetter N."/>
            <person name="King M."/>
            <person name="Knapp S.J."/>
            <person name="Lai Z."/>
            <person name="Le Paslier M.C."/>
            <person name="Lippi Y."/>
            <person name="Lorenzon L."/>
            <person name="Mandel J.R."/>
            <person name="Marage G."/>
            <person name="Marchand G."/>
            <person name="Marquand E."/>
            <person name="Bret-Mestries E."/>
            <person name="Morien E."/>
            <person name="Nambeesan S."/>
            <person name="Nguyen T."/>
            <person name="Pegot-Espagnet P."/>
            <person name="Pouilly N."/>
            <person name="Raftis F."/>
            <person name="Sallet E."/>
            <person name="Schiex T."/>
            <person name="Thomas J."/>
            <person name="Vandecasteele C."/>
            <person name="Vares D."/>
            <person name="Vear F."/>
            <person name="Vautrin S."/>
            <person name="Crespi M."/>
            <person name="Mangin B."/>
            <person name="Burke J.M."/>
            <person name="Salse J."/>
            <person name="Munos S."/>
            <person name="Vincourt P."/>
            <person name="Rieseberg L.H."/>
            <person name="Langlade N.B."/>
        </authorList>
    </citation>
    <scope>NUCLEOTIDE SEQUENCE [LARGE SCALE GENOMIC DNA]</scope>
    <source>
        <strain evidence="2">cv. SF193</strain>
    </source>
</reference>
<organism evidence="1 2">
    <name type="scientific">Helianthus annuus</name>
    <name type="common">Common sunflower</name>
    <dbReference type="NCBI Taxonomy" id="4232"/>
    <lineage>
        <taxon>Eukaryota</taxon>
        <taxon>Viridiplantae</taxon>
        <taxon>Streptophyta</taxon>
        <taxon>Embryophyta</taxon>
        <taxon>Tracheophyta</taxon>
        <taxon>Spermatophyta</taxon>
        <taxon>Magnoliopsida</taxon>
        <taxon>eudicotyledons</taxon>
        <taxon>Gunneridae</taxon>
        <taxon>Pentapetalae</taxon>
        <taxon>asterids</taxon>
        <taxon>campanulids</taxon>
        <taxon>Asterales</taxon>
        <taxon>Asteraceae</taxon>
        <taxon>Asteroideae</taxon>
        <taxon>Heliantheae alliance</taxon>
        <taxon>Heliantheae</taxon>
        <taxon>Helianthus</taxon>
    </lineage>
</organism>